<evidence type="ECO:0000313" key="8">
    <source>
        <dbReference type="Proteomes" id="UP000002774"/>
    </source>
</evidence>
<dbReference type="Gene3D" id="1.10.10.10">
    <property type="entry name" value="Winged helix-like DNA-binding domain superfamily/Winged helix DNA-binding domain"/>
    <property type="match status" value="1"/>
</dbReference>
<comment type="similarity">
    <text evidence="1">Belongs to the sigma-70 factor family. ECF subfamily.</text>
</comment>
<keyword evidence="4" id="KW-0804">Transcription</keyword>
<dbReference type="Gene3D" id="1.10.1740.10">
    <property type="match status" value="1"/>
</dbReference>
<dbReference type="GO" id="GO:0016987">
    <property type="term" value="F:sigma factor activity"/>
    <property type="evidence" value="ECO:0007669"/>
    <property type="project" value="UniProtKB-KW"/>
</dbReference>
<accession>H1YDW3</accession>
<gene>
    <name evidence="7" type="ORF">Mucpa_0100</name>
</gene>
<organism evidence="7 8">
    <name type="scientific">Mucilaginibacter paludis DSM 18603</name>
    <dbReference type="NCBI Taxonomy" id="714943"/>
    <lineage>
        <taxon>Bacteria</taxon>
        <taxon>Pseudomonadati</taxon>
        <taxon>Bacteroidota</taxon>
        <taxon>Sphingobacteriia</taxon>
        <taxon>Sphingobacteriales</taxon>
        <taxon>Sphingobacteriaceae</taxon>
        <taxon>Mucilaginibacter</taxon>
    </lineage>
</organism>
<evidence type="ECO:0000259" key="6">
    <source>
        <dbReference type="Pfam" id="PF08281"/>
    </source>
</evidence>
<dbReference type="EMBL" id="CM001403">
    <property type="protein sequence ID" value="EHQ24303.1"/>
    <property type="molecule type" value="Genomic_DNA"/>
</dbReference>
<dbReference type="STRING" id="714943.Mucpa_0100"/>
<dbReference type="InterPro" id="IPR013325">
    <property type="entry name" value="RNA_pol_sigma_r2"/>
</dbReference>
<dbReference type="GO" id="GO:0003677">
    <property type="term" value="F:DNA binding"/>
    <property type="evidence" value="ECO:0007669"/>
    <property type="project" value="InterPro"/>
</dbReference>
<dbReference type="SUPFAM" id="SSF88946">
    <property type="entry name" value="Sigma2 domain of RNA polymerase sigma factors"/>
    <property type="match status" value="1"/>
</dbReference>
<dbReference type="InterPro" id="IPR036388">
    <property type="entry name" value="WH-like_DNA-bd_sf"/>
</dbReference>
<dbReference type="NCBIfam" id="TIGR02937">
    <property type="entry name" value="sigma70-ECF"/>
    <property type="match status" value="1"/>
</dbReference>
<dbReference type="SUPFAM" id="SSF88659">
    <property type="entry name" value="Sigma3 and sigma4 domains of RNA polymerase sigma factors"/>
    <property type="match status" value="1"/>
</dbReference>
<dbReference type="InterPro" id="IPR014327">
    <property type="entry name" value="RNA_pol_sigma70_bacteroid"/>
</dbReference>
<evidence type="ECO:0000256" key="4">
    <source>
        <dbReference type="ARBA" id="ARBA00023163"/>
    </source>
</evidence>
<protein>
    <submittedName>
        <fullName evidence="7">RNA polymerase, sigma-24 subunit, ECF subfamily</fullName>
    </submittedName>
</protein>
<feature type="domain" description="RNA polymerase sigma-70 region 2" evidence="5">
    <location>
        <begin position="27"/>
        <end position="93"/>
    </location>
</feature>
<dbReference type="InterPro" id="IPR014284">
    <property type="entry name" value="RNA_pol_sigma-70_dom"/>
</dbReference>
<name>H1YDW3_9SPHI</name>
<keyword evidence="8" id="KW-1185">Reference proteome</keyword>
<dbReference type="InterPro" id="IPR013324">
    <property type="entry name" value="RNA_pol_sigma_r3/r4-like"/>
</dbReference>
<keyword evidence="3" id="KW-0731">Sigma factor</keyword>
<evidence type="ECO:0000256" key="3">
    <source>
        <dbReference type="ARBA" id="ARBA00023082"/>
    </source>
</evidence>
<dbReference type="InterPro" id="IPR039425">
    <property type="entry name" value="RNA_pol_sigma-70-like"/>
</dbReference>
<dbReference type="Pfam" id="PF08281">
    <property type="entry name" value="Sigma70_r4_2"/>
    <property type="match status" value="1"/>
</dbReference>
<dbReference type="PANTHER" id="PTHR43133:SF46">
    <property type="entry name" value="RNA POLYMERASE SIGMA-70 FACTOR ECF SUBFAMILY"/>
    <property type="match status" value="1"/>
</dbReference>
<dbReference type="Pfam" id="PF04542">
    <property type="entry name" value="Sigma70_r2"/>
    <property type="match status" value="1"/>
</dbReference>
<dbReference type="OrthoDB" id="655312at2"/>
<dbReference type="AlphaFoldDB" id="H1YDW3"/>
<evidence type="ECO:0000313" key="7">
    <source>
        <dbReference type="EMBL" id="EHQ24303.1"/>
    </source>
</evidence>
<evidence type="ECO:0000259" key="5">
    <source>
        <dbReference type="Pfam" id="PF04542"/>
    </source>
</evidence>
<dbReference type="eggNOG" id="COG1595">
    <property type="taxonomic scope" value="Bacteria"/>
</dbReference>
<keyword evidence="2" id="KW-0805">Transcription regulation</keyword>
<evidence type="ECO:0000256" key="1">
    <source>
        <dbReference type="ARBA" id="ARBA00010641"/>
    </source>
</evidence>
<feature type="domain" description="RNA polymerase sigma factor 70 region 4 type 2" evidence="6">
    <location>
        <begin position="124"/>
        <end position="172"/>
    </location>
</feature>
<dbReference type="NCBIfam" id="TIGR02985">
    <property type="entry name" value="Sig70_bacteroi1"/>
    <property type="match status" value="1"/>
</dbReference>
<evidence type="ECO:0000256" key="2">
    <source>
        <dbReference type="ARBA" id="ARBA00023015"/>
    </source>
</evidence>
<dbReference type="RefSeq" id="WP_008503846.1">
    <property type="nucleotide sequence ID" value="NZ_CM001403.1"/>
</dbReference>
<proteinExistence type="inferred from homology"/>
<dbReference type="InterPro" id="IPR013249">
    <property type="entry name" value="RNA_pol_sigma70_r4_t2"/>
</dbReference>
<dbReference type="PANTHER" id="PTHR43133">
    <property type="entry name" value="RNA POLYMERASE ECF-TYPE SIGMA FACTO"/>
    <property type="match status" value="1"/>
</dbReference>
<sequence>MAVMFPVAEKELLTRLRSGDRKAFEQLYYTYNDRIYGRLLKLTATEYLADELLQDTFVKLWDNRDQINPDLSIKAWLYKVAQNEVFLFYRKVARDRRLQEHIVATFAESYSHTEEDIYLKESRELLDKAIDQLTPQRKEVFTLCKIEGRSYEEVAQLLGISPNTVSSHLVKATSSVRKFLFQSKEGVALTISMVLFKSL</sequence>
<dbReference type="CDD" id="cd06171">
    <property type="entry name" value="Sigma70_r4"/>
    <property type="match status" value="1"/>
</dbReference>
<dbReference type="Proteomes" id="UP000002774">
    <property type="component" value="Chromosome"/>
</dbReference>
<dbReference type="InterPro" id="IPR007627">
    <property type="entry name" value="RNA_pol_sigma70_r2"/>
</dbReference>
<dbReference type="HOGENOM" id="CLU_047691_4_1_10"/>
<dbReference type="GO" id="GO:0006352">
    <property type="term" value="P:DNA-templated transcription initiation"/>
    <property type="evidence" value="ECO:0007669"/>
    <property type="project" value="InterPro"/>
</dbReference>
<reference evidence="7" key="1">
    <citation type="submission" date="2011-09" db="EMBL/GenBank/DDBJ databases">
        <title>The permanent draft genome of Mucilaginibacter paludis DSM 18603.</title>
        <authorList>
            <consortium name="US DOE Joint Genome Institute (JGI-PGF)"/>
            <person name="Lucas S."/>
            <person name="Han J."/>
            <person name="Lapidus A."/>
            <person name="Bruce D."/>
            <person name="Goodwin L."/>
            <person name="Pitluck S."/>
            <person name="Peters L."/>
            <person name="Kyrpides N."/>
            <person name="Mavromatis K."/>
            <person name="Ivanova N."/>
            <person name="Mikhailova N."/>
            <person name="Held B."/>
            <person name="Detter J.C."/>
            <person name="Tapia R."/>
            <person name="Han C."/>
            <person name="Land M."/>
            <person name="Hauser L."/>
            <person name="Markowitz V."/>
            <person name="Cheng J.-F."/>
            <person name="Hugenholtz P."/>
            <person name="Woyke T."/>
            <person name="Wu D."/>
            <person name="Tindall B."/>
            <person name="Brambilla E."/>
            <person name="Klenk H.-P."/>
            <person name="Eisen J.A."/>
        </authorList>
    </citation>
    <scope>NUCLEOTIDE SEQUENCE [LARGE SCALE GENOMIC DNA]</scope>
    <source>
        <strain evidence="7">DSM 18603</strain>
    </source>
</reference>